<dbReference type="Proteomes" id="UP000270581">
    <property type="component" value="Unassembled WGS sequence"/>
</dbReference>
<dbReference type="PANTHER" id="PTHR33336:SF15">
    <property type="entry name" value="ABM DOMAIN-CONTAINING PROTEIN"/>
    <property type="match status" value="1"/>
</dbReference>
<dbReference type="EMBL" id="RJJC01000001">
    <property type="protein sequence ID" value="RNJ25754.1"/>
    <property type="molecule type" value="Genomic_DNA"/>
</dbReference>
<evidence type="ECO:0000313" key="2">
    <source>
        <dbReference type="EMBL" id="RNJ25754.1"/>
    </source>
</evidence>
<reference evidence="2 3" key="1">
    <citation type="submission" date="2018-11" db="EMBL/GenBank/DDBJ databases">
        <title>Genome sequences of Natronomonas sp. CBA1133.</title>
        <authorList>
            <person name="Roh S.W."/>
            <person name="Cha I.-T."/>
        </authorList>
    </citation>
    <scope>NUCLEOTIDE SEQUENCE [LARGE SCALE GENOMIC DNA]</scope>
    <source>
        <strain evidence="2 3">CBA1133</strain>
    </source>
</reference>
<evidence type="ECO:0000313" key="3">
    <source>
        <dbReference type="Proteomes" id="UP000270581"/>
    </source>
</evidence>
<protein>
    <submittedName>
        <fullName evidence="2">Antibiotic biosynthesis monooxygenase</fullName>
    </submittedName>
</protein>
<dbReference type="Gene3D" id="3.30.70.100">
    <property type="match status" value="1"/>
</dbReference>
<dbReference type="SUPFAM" id="SSF54909">
    <property type="entry name" value="Dimeric alpha+beta barrel"/>
    <property type="match status" value="1"/>
</dbReference>
<sequence length="100" mass="10970">MIVQHATIPLASDAREAGLDALRELGEQSRAEAGVVEYRVTVDTEDDTLVHIIERYEDEAALGAHSESDHFAAFQEALPTFLGGDPEIIRFDVAETTQVM</sequence>
<dbReference type="RefSeq" id="WP_075938028.1">
    <property type="nucleotide sequence ID" value="NZ_BDJH01000002.1"/>
</dbReference>
<dbReference type="InterPro" id="IPR011008">
    <property type="entry name" value="Dimeric_a/b-barrel"/>
</dbReference>
<accession>A0AAJ4R7F1</accession>
<keyword evidence="3" id="KW-1185">Reference proteome</keyword>
<dbReference type="PROSITE" id="PS51725">
    <property type="entry name" value="ABM"/>
    <property type="match status" value="1"/>
</dbReference>
<gene>
    <name evidence="2" type="ORF">Nmn1133_02985</name>
</gene>
<dbReference type="GO" id="GO:0004497">
    <property type="term" value="F:monooxygenase activity"/>
    <property type="evidence" value="ECO:0007669"/>
    <property type="project" value="UniProtKB-KW"/>
</dbReference>
<keyword evidence="2" id="KW-0503">Monooxygenase</keyword>
<dbReference type="AlphaFoldDB" id="A0AAJ4R7F1"/>
<dbReference type="InterPro" id="IPR050744">
    <property type="entry name" value="AI-2_Isomerase_LsrG"/>
</dbReference>
<dbReference type="PANTHER" id="PTHR33336">
    <property type="entry name" value="QUINOL MONOOXYGENASE YGIN-RELATED"/>
    <property type="match status" value="1"/>
</dbReference>
<keyword evidence="2" id="KW-0560">Oxidoreductase</keyword>
<organism evidence="2 3">
    <name type="scientific">Halosegnis longus</name>
    <dbReference type="NCBI Taxonomy" id="2216012"/>
    <lineage>
        <taxon>Archaea</taxon>
        <taxon>Methanobacteriati</taxon>
        <taxon>Methanobacteriota</taxon>
        <taxon>Stenosarchaea group</taxon>
        <taxon>Halobacteria</taxon>
        <taxon>Halobacteriales</taxon>
        <taxon>Natronomonadaceae</taxon>
        <taxon>Halosegnis</taxon>
    </lineage>
</organism>
<dbReference type="Pfam" id="PF03992">
    <property type="entry name" value="ABM"/>
    <property type="match status" value="1"/>
</dbReference>
<dbReference type="InterPro" id="IPR007138">
    <property type="entry name" value="ABM_dom"/>
</dbReference>
<proteinExistence type="predicted"/>
<evidence type="ECO:0000259" key="1">
    <source>
        <dbReference type="PROSITE" id="PS51725"/>
    </source>
</evidence>
<comment type="caution">
    <text evidence="2">The sequence shown here is derived from an EMBL/GenBank/DDBJ whole genome shotgun (WGS) entry which is preliminary data.</text>
</comment>
<name>A0AAJ4R7F1_9EURY</name>
<feature type="domain" description="ABM" evidence="1">
    <location>
        <begin position="2"/>
        <end position="91"/>
    </location>
</feature>